<name>A0A8J2KFZ1_9HEXA</name>
<evidence type="ECO:0000313" key="1">
    <source>
        <dbReference type="EMBL" id="CAG7734476.1"/>
    </source>
</evidence>
<dbReference type="Proteomes" id="UP000708208">
    <property type="component" value="Unassembled WGS sequence"/>
</dbReference>
<dbReference type="AlphaFoldDB" id="A0A8J2KFZ1"/>
<feature type="non-terminal residue" evidence="1">
    <location>
        <position position="1"/>
    </location>
</feature>
<proteinExistence type="predicted"/>
<accession>A0A8J2KFZ1</accession>
<protein>
    <submittedName>
        <fullName evidence="1">Uncharacterized protein</fullName>
    </submittedName>
</protein>
<feature type="non-terminal residue" evidence="1">
    <location>
        <position position="24"/>
    </location>
</feature>
<gene>
    <name evidence="1" type="ORF">AFUS01_LOCUS22863</name>
</gene>
<dbReference type="EMBL" id="CAJVCH010269784">
    <property type="protein sequence ID" value="CAG7734476.1"/>
    <property type="molecule type" value="Genomic_DNA"/>
</dbReference>
<reference evidence="1" key="1">
    <citation type="submission" date="2021-06" db="EMBL/GenBank/DDBJ databases">
        <authorList>
            <person name="Hodson N. C."/>
            <person name="Mongue J. A."/>
            <person name="Jaron S. K."/>
        </authorList>
    </citation>
    <scope>NUCLEOTIDE SEQUENCE</scope>
</reference>
<keyword evidence="2" id="KW-1185">Reference proteome</keyword>
<comment type="caution">
    <text evidence="1">The sequence shown here is derived from an EMBL/GenBank/DDBJ whole genome shotgun (WGS) entry which is preliminary data.</text>
</comment>
<sequence>TSRFPQDVKNTYLANQTTLNKNIL</sequence>
<evidence type="ECO:0000313" key="2">
    <source>
        <dbReference type="Proteomes" id="UP000708208"/>
    </source>
</evidence>
<organism evidence="1 2">
    <name type="scientific">Allacma fusca</name>
    <dbReference type="NCBI Taxonomy" id="39272"/>
    <lineage>
        <taxon>Eukaryota</taxon>
        <taxon>Metazoa</taxon>
        <taxon>Ecdysozoa</taxon>
        <taxon>Arthropoda</taxon>
        <taxon>Hexapoda</taxon>
        <taxon>Collembola</taxon>
        <taxon>Symphypleona</taxon>
        <taxon>Sminthuridae</taxon>
        <taxon>Allacma</taxon>
    </lineage>
</organism>